<dbReference type="Pfam" id="PF00950">
    <property type="entry name" value="ABC-3"/>
    <property type="match status" value="1"/>
</dbReference>
<dbReference type="InterPro" id="IPR001626">
    <property type="entry name" value="ABC_TroCD"/>
</dbReference>
<reference evidence="11 12" key="1">
    <citation type="submission" date="2020-01" db="EMBL/GenBank/DDBJ databases">
        <title>Draft genome sequence of Cand. Neptunochlamydia vexilliferae K9.</title>
        <authorList>
            <person name="Schulz F."/>
            <person name="Koestlbacher S."/>
            <person name="Wascher F."/>
            <person name="Pizzetti I."/>
            <person name="Horn M."/>
        </authorList>
    </citation>
    <scope>NUCLEOTIDE SEQUENCE [LARGE SCALE GENOMIC DNA]</scope>
    <source>
        <strain evidence="11 12">K9</strain>
    </source>
</reference>
<evidence type="ECO:0000256" key="9">
    <source>
        <dbReference type="SAM" id="Phobius"/>
    </source>
</evidence>
<dbReference type="Proteomes" id="UP001194714">
    <property type="component" value="Unassembled WGS sequence"/>
</dbReference>
<evidence type="ECO:0000313" key="11">
    <source>
        <dbReference type="EMBL" id="MBF5058922.1"/>
    </source>
</evidence>
<dbReference type="InterPro" id="IPR022689">
    <property type="entry name" value="Iron_dep_repressor"/>
</dbReference>
<evidence type="ECO:0000256" key="1">
    <source>
        <dbReference type="ARBA" id="ARBA00004429"/>
    </source>
</evidence>
<dbReference type="EMBL" id="JAAEJV010000006">
    <property type="protein sequence ID" value="MBF5058922.1"/>
    <property type="molecule type" value="Genomic_DNA"/>
</dbReference>
<keyword evidence="4" id="KW-1003">Cell membrane</keyword>
<dbReference type="RefSeq" id="WP_194847216.1">
    <property type="nucleotide sequence ID" value="NZ_JAAEJV010000006.1"/>
</dbReference>
<dbReference type="PANTHER" id="PTHR30477:SF3">
    <property type="entry name" value="METAL TRANSPORT SYSTEM MEMBRANE PROTEIN CT_069-RELATED"/>
    <property type="match status" value="1"/>
</dbReference>
<keyword evidence="5 8" id="KW-0812">Transmembrane</keyword>
<dbReference type="CDD" id="cd06550">
    <property type="entry name" value="TM_ABC_iron-siderophores_like"/>
    <property type="match status" value="1"/>
</dbReference>
<comment type="caution">
    <text evidence="11">The sequence shown here is derived from an EMBL/GenBank/DDBJ whole genome shotgun (WGS) entry which is preliminary data.</text>
</comment>
<dbReference type="SUPFAM" id="SSF47979">
    <property type="entry name" value="Iron-dependent repressor protein, dimerization domain"/>
    <property type="match status" value="1"/>
</dbReference>
<comment type="similarity">
    <text evidence="2 8">Belongs to the ABC-3 integral membrane protein family.</text>
</comment>
<dbReference type="SUPFAM" id="SSF81345">
    <property type="entry name" value="ABC transporter involved in vitamin B12 uptake, BtuC"/>
    <property type="match status" value="1"/>
</dbReference>
<dbReference type="InterPro" id="IPR036388">
    <property type="entry name" value="WH-like_DNA-bd_sf"/>
</dbReference>
<proteinExistence type="inferred from homology"/>
<sequence length="426" mass="47075">MNLFDPLYRAPFLGSMLMCLAAALMGALMFVKRRSLLGETLSHAAYPGVVLSVVVASLFLKPSDPLAIFVVLGGAFLFATLGLQVVEKLKGRFKIDPDAALCLVLSLFLGLGVLIASRVQFTHPVWYQQSQVFIYGQAATMTDAHIAIYGTLSLITLAFIIYRFREIERLLFDPSFVSGRTSKAIFFLLILSIVVGIRSVGVILIAGMLVAPAAAARSFTNRLSRLLLLSGAFGLLSGFGGNYLALKLSSQGLHYPTGPMILLFAASITLLSLLFAPQKGALSRLLRIARFRRRCHSENVLKTLWKGGVSTPLSAKEVLKWNGIGRLHLKKTLFSLQREGWVTQEGKGKFLLTSDGVKRAERLVRLHRLWELYLVSCLKVDEERVHHSAEEMEHILTPELENRLSALLNNPKKDPHQKPIPQGETL</sequence>
<dbReference type="InterPro" id="IPR001367">
    <property type="entry name" value="Fe_dep_repressor"/>
</dbReference>
<protein>
    <submittedName>
        <fullName evidence="11">Metal transport system membrane protein</fullName>
    </submittedName>
</protein>
<evidence type="ECO:0000256" key="6">
    <source>
        <dbReference type="ARBA" id="ARBA00022989"/>
    </source>
</evidence>
<dbReference type="InterPro" id="IPR037294">
    <property type="entry name" value="ABC_BtuC-like"/>
</dbReference>
<dbReference type="Gene3D" id="1.10.10.10">
    <property type="entry name" value="Winged helix-like DNA-binding domain superfamily/Winged helix DNA-binding domain"/>
    <property type="match status" value="1"/>
</dbReference>
<dbReference type="Gene3D" id="1.10.3470.10">
    <property type="entry name" value="ABC transporter involved in vitamin B12 uptake, BtuC"/>
    <property type="match status" value="1"/>
</dbReference>
<evidence type="ECO:0000259" key="10">
    <source>
        <dbReference type="Pfam" id="PF02742"/>
    </source>
</evidence>
<feature type="transmembrane region" description="Helical" evidence="9">
    <location>
        <begin position="98"/>
        <end position="117"/>
    </location>
</feature>
<keyword evidence="12" id="KW-1185">Reference proteome</keyword>
<organism evidence="11 12">
    <name type="scientific">Candidatus Neptunichlamydia vexilliferae</name>
    <dbReference type="NCBI Taxonomy" id="1651774"/>
    <lineage>
        <taxon>Bacteria</taxon>
        <taxon>Pseudomonadati</taxon>
        <taxon>Chlamydiota</taxon>
        <taxon>Chlamydiia</taxon>
        <taxon>Parachlamydiales</taxon>
        <taxon>Simkaniaceae</taxon>
        <taxon>Candidatus Neptunichlamydia</taxon>
    </lineage>
</organism>
<name>A0ABS0AXQ3_9BACT</name>
<dbReference type="InterPro" id="IPR036421">
    <property type="entry name" value="Fe_dep_repressor_sf"/>
</dbReference>
<feature type="transmembrane region" description="Helical" evidence="9">
    <location>
        <begin position="226"/>
        <end position="246"/>
    </location>
</feature>
<evidence type="ECO:0000313" key="12">
    <source>
        <dbReference type="Proteomes" id="UP001194714"/>
    </source>
</evidence>
<dbReference type="PANTHER" id="PTHR30477">
    <property type="entry name" value="ABC-TRANSPORTER METAL-BINDING PROTEIN"/>
    <property type="match status" value="1"/>
</dbReference>
<feature type="transmembrane region" description="Helical" evidence="9">
    <location>
        <begin position="258"/>
        <end position="276"/>
    </location>
</feature>
<feature type="transmembrane region" description="Helical" evidence="9">
    <location>
        <begin position="12"/>
        <end position="31"/>
    </location>
</feature>
<evidence type="ECO:0000256" key="2">
    <source>
        <dbReference type="ARBA" id="ARBA00008034"/>
    </source>
</evidence>
<evidence type="ECO:0000256" key="7">
    <source>
        <dbReference type="ARBA" id="ARBA00023136"/>
    </source>
</evidence>
<dbReference type="SMART" id="SM00529">
    <property type="entry name" value="HTH_DTXR"/>
    <property type="match status" value="1"/>
</dbReference>
<feature type="transmembrane region" description="Helical" evidence="9">
    <location>
        <begin position="43"/>
        <end position="60"/>
    </location>
</feature>
<evidence type="ECO:0000256" key="3">
    <source>
        <dbReference type="ARBA" id="ARBA00022448"/>
    </source>
</evidence>
<comment type="subcellular location">
    <subcellularLocation>
        <location evidence="1">Cell inner membrane</location>
        <topology evidence="1">Multi-pass membrane protein</topology>
    </subcellularLocation>
    <subcellularLocation>
        <location evidence="8">Cell membrane</location>
        <topology evidence="8">Multi-pass membrane protein</topology>
    </subcellularLocation>
</comment>
<feature type="transmembrane region" description="Helical" evidence="9">
    <location>
        <begin position="146"/>
        <end position="164"/>
    </location>
</feature>
<evidence type="ECO:0000256" key="5">
    <source>
        <dbReference type="ARBA" id="ARBA00022692"/>
    </source>
</evidence>
<evidence type="ECO:0000256" key="4">
    <source>
        <dbReference type="ARBA" id="ARBA00022475"/>
    </source>
</evidence>
<gene>
    <name evidence="11" type="ORF">NEPTK9_000422</name>
</gene>
<feature type="transmembrane region" description="Helical" evidence="9">
    <location>
        <begin position="185"/>
        <end position="214"/>
    </location>
</feature>
<feature type="domain" description="Iron dependent repressor metal binding and dimerisation" evidence="10">
    <location>
        <begin position="353"/>
        <end position="422"/>
    </location>
</feature>
<keyword evidence="6 9" id="KW-1133">Transmembrane helix</keyword>
<dbReference type="Pfam" id="PF02742">
    <property type="entry name" value="Fe_dep_repr_C"/>
    <property type="match status" value="1"/>
</dbReference>
<evidence type="ECO:0000256" key="8">
    <source>
        <dbReference type="RuleBase" id="RU003943"/>
    </source>
</evidence>
<keyword evidence="7 9" id="KW-0472">Membrane</keyword>
<keyword evidence="3 8" id="KW-0813">Transport</keyword>
<accession>A0ABS0AXQ3</accession>
<feature type="transmembrane region" description="Helical" evidence="9">
    <location>
        <begin position="66"/>
        <end position="86"/>
    </location>
</feature>